<evidence type="ECO:0000256" key="1">
    <source>
        <dbReference type="SAM" id="Phobius"/>
    </source>
</evidence>
<reference evidence="3" key="1">
    <citation type="submission" date="2016-10" db="EMBL/GenBank/DDBJ databases">
        <authorList>
            <person name="Varghese N."/>
            <person name="Submissions S."/>
        </authorList>
    </citation>
    <scope>NUCLEOTIDE SEQUENCE [LARGE SCALE GENOMIC DNA]</scope>
    <source>
        <strain evidence="3">CGMCC 1.1761</strain>
    </source>
</reference>
<keyword evidence="3" id="KW-1185">Reference proteome</keyword>
<keyword evidence="1" id="KW-0812">Transmembrane</keyword>
<protein>
    <submittedName>
        <fullName evidence="2">Uncharacterized protein</fullName>
    </submittedName>
</protein>
<accession>A0A1G4UPE6</accession>
<keyword evidence="1" id="KW-1133">Transmembrane helix</keyword>
<organism evidence="2 3">
    <name type="scientific">Ancylobacter rudongensis</name>
    <dbReference type="NCBI Taxonomy" id="177413"/>
    <lineage>
        <taxon>Bacteria</taxon>
        <taxon>Pseudomonadati</taxon>
        <taxon>Pseudomonadota</taxon>
        <taxon>Alphaproteobacteria</taxon>
        <taxon>Hyphomicrobiales</taxon>
        <taxon>Xanthobacteraceae</taxon>
        <taxon>Ancylobacter</taxon>
    </lineage>
</organism>
<gene>
    <name evidence="2" type="ORF">SAMN05660859_0028</name>
</gene>
<proteinExistence type="predicted"/>
<name>A0A1G4UPE6_9HYPH</name>
<evidence type="ECO:0000313" key="2">
    <source>
        <dbReference type="EMBL" id="SCW95437.1"/>
    </source>
</evidence>
<dbReference type="STRING" id="177413.SAMN05660859_0028"/>
<feature type="transmembrane region" description="Helical" evidence="1">
    <location>
        <begin position="40"/>
        <end position="66"/>
    </location>
</feature>
<dbReference type="Proteomes" id="UP000198889">
    <property type="component" value="Unassembled WGS sequence"/>
</dbReference>
<dbReference type="AlphaFoldDB" id="A0A1G4UPE6"/>
<evidence type="ECO:0000313" key="3">
    <source>
        <dbReference type="Proteomes" id="UP000198889"/>
    </source>
</evidence>
<keyword evidence="1" id="KW-0472">Membrane</keyword>
<dbReference type="RefSeq" id="WP_091444034.1">
    <property type="nucleotide sequence ID" value="NZ_FMTP01000010.1"/>
</dbReference>
<sequence length="73" mass="8115">MVDLIRDYLPWLLSLITLWSIVLAGHGQPGAWLLGAANQVLWMIWIVASASWGLMPLTVALGAVYLRNHFKQG</sequence>
<dbReference type="EMBL" id="FMTP01000010">
    <property type="protein sequence ID" value="SCW95437.1"/>
    <property type="molecule type" value="Genomic_DNA"/>
</dbReference>